<dbReference type="PROSITE" id="PS00175">
    <property type="entry name" value="PG_MUTASE"/>
    <property type="match status" value="1"/>
</dbReference>
<dbReference type="CDD" id="cd07067">
    <property type="entry name" value="HP_PGM_like"/>
    <property type="match status" value="1"/>
</dbReference>
<accession>A0ABR9R308</accession>
<reference evidence="1 2" key="1">
    <citation type="submission" date="2020-10" db="EMBL/GenBank/DDBJ databases">
        <title>ChiBAC.</title>
        <authorList>
            <person name="Zenner C."/>
            <person name="Hitch T.C.A."/>
            <person name="Clavel T."/>
        </authorList>
    </citation>
    <scope>NUCLEOTIDE SEQUENCE [LARGE SCALE GENOMIC DNA]</scope>
    <source>
        <strain evidence="1 2">DSM 109015</strain>
    </source>
</reference>
<evidence type="ECO:0000313" key="1">
    <source>
        <dbReference type="EMBL" id="MBE5037507.1"/>
    </source>
</evidence>
<dbReference type="InterPro" id="IPR013078">
    <property type="entry name" value="His_Pase_superF_clade-1"/>
</dbReference>
<dbReference type="SMART" id="SM00855">
    <property type="entry name" value="PGAM"/>
    <property type="match status" value="1"/>
</dbReference>
<dbReference type="Pfam" id="PF00300">
    <property type="entry name" value="His_Phos_1"/>
    <property type="match status" value="1"/>
</dbReference>
<evidence type="ECO:0000313" key="2">
    <source>
        <dbReference type="Proteomes" id="UP000768567"/>
    </source>
</evidence>
<organism evidence="1 2">
    <name type="scientific">Gemmiger gallinarum</name>
    <dbReference type="NCBI Taxonomy" id="2779354"/>
    <lineage>
        <taxon>Bacteria</taxon>
        <taxon>Bacillati</taxon>
        <taxon>Bacillota</taxon>
        <taxon>Clostridia</taxon>
        <taxon>Eubacteriales</taxon>
        <taxon>Gemmiger</taxon>
    </lineage>
</organism>
<dbReference type="Proteomes" id="UP000768567">
    <property type="component" value="Unassembled WGS sequence"/>
</dbReference>
<dbReference type="InterPro" id="IPR029033">
    <property type="entry name" value="His_PPase_superfam"/>
</dbReference>
<name>A0ABR9R308_9FIRM</name>
<proteinExistence type="predicted"/>
<dbReference type="PANTHER" id="PTHR48100">
    <property type="entry name" value="BROAD-SPECIFICITY PHOSPHATASE YOR283W-RELATED"/>
    <property type="match status" value="1"/>
</dbReference>
<dbReference type="InterPro" id="IPR050275">
    <property type="entry name" value="PGM_Phosphatase"/>
</dbReference>
<comment type="caution">
    <text evidence="1">The sequence shown here is derived from an EMBL/GenBank/DDBJ whole genome shotgun (WGS) entry which is preliminary data.</text>
</comment>
<keyword evidence="2" id="KW-1185">Reference proteome</keyword>
<dbReference type="EMBL" id="JADCKC010000002">
    <property type="protein sequence ID" value="MBE5037507.1"/>
    <property type="molecule type" value="Genomic_DNA"/>
</dbReference>
<sequence length="202" mass="22286">MLVYLIRHGQTVYNAEKRYQGTRDIPLSDAGRAGLHKADFTPDALYVSPLTRARQTAEILFPGVPQIPVQDLREMCFGSFEGRNYVEMEHDAEYLAWVASNSETACPDGERKADFCERTCKAFAGVIDEALAKGVERLAIVAHGGTQMASLERFARPARGYYDWCAGNGGGFVLDAARWNTDRVLDLVGTVDYGSTPVKEAK</sequence>
<dbReference type="Gene3D" id="3.40.50.1240">
    <property type="entry name" value="Phosphoglycerate mutase-like"/>
    <property type="match status" value="1"/>
</dbReference>
<dbReference type="SUPFAM" id="SSF53254">
    <property type="entry name" value="Phosphoglycerate mutase-like"/>
    <property type="match status" value="1"/>
</dbReference>
<gene>
    <name evidence="1" type="ORF">INF35_06900</name>
</gene>
<dbReference type="RefSeq" id="WP_193500902.1">
    <property type="nucleotide sequence ID" value="NZ_JADCKC010000002.1"/>
</dbReference>
<protein>
    <submittedName>
        <fullName evidence="1">Histidine phosphatase family protein</fullName>
    </submittedName>
</protein>
<dbReference type="InterPro" id="IPR001345">
    <property type="entry name" value="PG/BPGM_mutase_AS"/>
</dbReference>